<dbReference type="Proteomes" id="UP000242699">
    <property type="component" value="Unassembled WGS sequence"/>
</dbReference>
<dbReference type="AlphaFoldDB" id="A0A2T2WQY4"/>
<dbReference type="Gene3D" id="3.40.630.30">
    <property type="match status" value="1"/>
</dbReference>
<name>A0A2T2WQY4_9FIRM</name>
<dbReference type="InterPro" id="IPR000182">
    <property type="entry name" value="GNAT_dom"/>
</dbReference>
<gene>
    <name evidence="2" type="ORF">C7B43_18490</name>
</gene>
<comment type="caution">
    <text evidence="2">The sequence shown here is derived from an EMBL/GenBank/DDBJ whole genome shotgun (WGS) entry which is preliminary data.</text>
</comment>
<organism evidence="2 3">
    <name type="scientific">Sulfobacillus benefaciens</name>
    <dbReference type="NCBI Taxonomy" id="453960"/>
    <lineage>
        <taxon>Bacteria</taxon>
        <taxon>Bacillati</taxon>
        <taxon>Bacillota</taxon>
        <taxon>Clostridia</taxon>
        <taxon>Eubacteriales</taxon>
        <taxon>Clostridiales Family XVII. Incertae Sedis</taxon>
        <taxon>Sulfobacillus</taxon>
    </lineage>
</organism>
<sequence>MNGKNPEIVFHTDRLVLRKTEETDVQAIMEIFSDPLAMQYYPRTRSRDEAASWILRMQESYRLYGVGLWTVELRHSGEVIGQCGIVPQRIHDDIQEWEIGYLFLRRHWRHGYASEAARGCRDYGFENLHASHLVSIINPDNTPSIRVAQRMGMKQREITTWRQMSVAVYALSREEWRRGK</sequence>
<dbReference type="PROSITE" id="PS51186">
    <property type="entry name" value="GNAT"/>
    <property type="match status" value="1"/>
</dbReference>
<dbReference type="InterPro" id="IPR051531">
    <property type="entry name" value="N-acetyltransferase"/>
</dbReference>
<dbReference type="EMBL" id="PXYT01000071">
    <property type="protein sequence ID" value="PSR24654.1"/>
    <property type="molecule type" value="Genomic_DNA"/>
</dbReference>
<dbReference type="Pfam" id="PF13302">
    <property type="entry name" value="Acetyltransf_3"/>
    <property type="match status" value="1"/>
</dbReference>
<evidence type="ECO:0000259" key="1">
    <source>
        <dbReference type="PROSITE" id="PS51186"/>
    </source>
</evidence>
<accession>A0A2T2WQY4</accession>
<proteinExistence type="predicted"/>
<protein>
    <submittedName>
        <fullName evidence="2">GNAT family N-acetyltransferase</fullName>
    </submittedName>
</protein>
<dbReference type="InterPro" id="IPR016181">
    <property type="entry name" value="Acyl_CoA_acyltransferase"/>
</dbReference>
<feature type="domain" description="N-acetyltransferase" evidence="1">
    <location>
        <begin position="15"/>
        <end position="174"/>
    </location>
</feature>
<dbReference type="PANTHER" id="PTHR43792:SF1">
    <property type="entry name" value="N-ACETYLTRANSFERASE DOMAIN-CONTAINING PROTEIN"/>
    <property type="match status" value="1"/>
</dbReference>
<dbReference type="GO" id="GO:0016747">
    <property type="term" value="F:acyltransferase activity, transferring groups other than amino-acyl groups"/>
    <property type="evidence" value="ECO:0007669"/>
    <property type="project" value="InterPro"/>
</dbReference>
<evidence type="ECO:0000313" key="2">
    <source>
        <dbReference type="EMBL" id="PSR24654.1"/>
    </source>
</evidence>
<dbReference type="PANTHER" id="PTHR43792">
    <property type="entry name" value="GNAT FAMILY, PUTATIVE (AFU_ORTHOLOGUE AFUA_3G00765)-RELATED-RELATED"/>
    <property type="match status" value="1"/>
</dbReference>
<evidence type="ECO:0000313" key="3">
    <source>
        <dbReference type="Proteomes" id="UP000242699"/>
    </source>
</evidence>
<dbReference type="SUPFAM" id="SSF55729">
    <property type="entry name" value="Acyl-CoA N-acyltransferases (Nat)"/>
    <property type="match status" value="1"/>
</dbReference>
<keyword evidence="2" id="KW-0808">Transferase</keyword>
<reference evidence="2 3" key="1">
    <citation type="journal article" date="2014" name="BMC Genomics">
        <title>Comparison of environmental and isolate Sulfobacillus genomes reveals diverse carbon, sulfur, nitrogen, and hydrogen metabolisms.</title>
        <authorList>
            <person name="Justice N.B."/>
            <person name="Norman A."/>
            <person name="Brown C.T."/>
            <person name="Singh A."/>
            <person name="Thomas B.C."/>
            <person name="Banfield J.F."/>
        </authorList>
    </citation>
    <scope>NUCLEOTIDE SEQUENCE [LARGE SCALE GENOMIC DNA]</scope>
    <source>
        <strain evidence="2">AMDSBA1</strain>
    </source>
</reference>